<evidence type="ECO:0000259" key="16">
    <source>
        <dbReference type="Pfam" id="PF07715"/>
    </source>
</evidence>
<dbReference type="HOGENOM" id="CLU_017621_1_0_5"/>
<keyword evidence="10 12" id="KW-0472">Membrane</keyword>
<keyword evidence="3 12" id="KW-1134">Transmembrane beta strand</keyword>
<dbReference type="STRING" id="715226.ABI_12820"/>
<comment type="similarity">
    <text evidence="12 13">Belongs to the TonB-dependent receptor family.</text>
</comment>
<comment type="subcellular location">
    <subcellularLocation>
        <location evidence="1 12">Cell outer membrane</location>
        <topology evidence="1 12">Multi-pass membrane protein</topology>
    </subcellularLocation>
</comment>
<dbReference type="PROSITE" id="PS52016">
    <property type="entry name" value="TONB_DEPENDENT_REC_3"/>
    <property type="match status" value="1"/>
</dbReference>
<dbReference type="GO" id="GO:0009279">
    <property type="term" value="C:cell outer membrane"/>
    <property type="evidence" value="ECO:0007669"/>
    <property type="project" value="UniProtKB-SubCell"/>
</dbReference>
<evidence type="ECO:0000256" key="9">
    <source>
        <dbReference type="ARBA" id="ARBA00023077"/>
    </source>
</evidence>
<dbReference type="Gene3D" id="2.40.170.20">
    <property type="entry name" value="TonB-dependent receptor, beta-barrel domain"/>
    <property type="match status" value="1"/>
</dbReference>
<evidence type="ECO:0000256" key="5">
    <source>
        <dbReference type="ARBA" id="ARBA00022692"/>
    </source>
</evidence>
<reference evidence="18" key="1">
    <citation type="submission" date="2011-03" db="EMBL/GenBank/DDBJ databases">
        <title>Draft genome sequence of Brevundimonas diminuta.</title>
        <authorList>
            <person name="Brown P.J.B."/>
            <person name="Buechlein A."/>
            <person name="Hemmerich C."/>
            <person name="Brun Y.V."/>
        </authorList>
    </citation>
    <scope>NUCLEOTIDE SEQUENCE [LARGE SCALE GENOMIC DNA]</scope>
    <source>
        <strain evidence="18">C19</strain>
    </source>
</reference>
<dbReference type="AlphaFoldDB" id="F4QHV7"/>
<dbReference type="eggNOG" id="COG4774">
    <property type="taxonomic scope" value="Bacteria"/>
</dbReference>
<keyword evidence="11 12" id="KW-0998">Cell outer membrane</keyword>
<dbReference type="RefSeq" id="WP_006272026.1">
    <property type="nucleotide sequence ID" value="NZ_GL883077.1"/>
</dbReference>
<dbReference type="OrthoDB" id="7229372at2"/>
<dbReference type="Pfam" id="PF00593">
    <property type="entry name" value="TonB_dep_Rec_b-barrel"/>
    <property type="match status" value="1"/>
</dbReference>
<dbReference type="InterPro" id="IPR037066">
    <property type="entry name" value="Plug_dom_sf"/>
</dbReference>
<organism evidence="17 18">
    <name type="scientific">Asticcacaulis biprosthecium C19</name>
    <dbReference type="NCBI Taxonomy" id="715226"/>
    <lineage>
        <taxon>Bacteria</taxon>
        <taxon>Pseudomonadati</taxon>
        <taxon>Pseudomonadota</taxon>
        <taxon>Alphaproteobacteria</taxon>
        <taxon>Caulobacterales</taxon>
        <taxon>Caulobacteraceae</taxon>
        <taxon>Asticcacaulis</taxon>
    </lineage>
</organism>
<evidence type="ECO:0000256" key="8">
    <source>
        <dbReference type="ARBA" id="ARBA00023065"/>
    </source>
</evidence>
<protein>
    <submittedName>
        <fullName evidence="17">TonB dependent receptor family protein</fullName>
    </submittedName>
</protein>
<feature type="signal peptide" evidence="14">
    <location>
        <begin position="1"/>
        <end position="21"/>
    </location>
</feature>
<sequence length="766" mass="83195">MKSFLFTSVAAVALFAGAVHAEDAAAPAAPVAEEAAEIIILGHGQSRQTQSVRASDLSEVAPGTSPLKVLDKLPGVTFQSADPFGAYEWSTRISIRGFNQNQTGFTLDGVTLGDMSYGNYNGLHISRAIINEDIARIDLVQGAGSVDAATSSNLGGTLKFISRDPSQDLGGELAATIGSNDMQRLYGRFDTGSIDALGGLRGYVSAADQKAEKWKGAGDQKAQQINTKWVLPLGDAGSLSAFVNRSERQEQDYQDLSFEMIDRLGYDWDNFQPNWALANQVANLYQTQANPTYPGKIDTVDDAYYYGAGVRNDTIGGVKADFALTDMIRVTGQIYNHKNEGQGLWVTPYLPSPGVVYSPFYNSASPSTDNAYVSIRTTEYDINRTGFIGGISFDLGAHQVSAGFWTEDNDFTQARRFYGETLSAPRRDSLGFQKNPFYTQWEYDFTTKTTQAYVQDVWQVSEALKLNFGFKALNVDNTVNQKVGGTIKAELESKDSFLPQIGAVYQLDNGYEVFASYSENMNAYVSAATAGPFSSQNQANINYVRDTLKPETSKTLEGGVRLRTDRFQGVAAVYAVEFDNRILAVAQGSGIQGNAPVLSNVGSVETKGLELAGTYRLSDTWKVYGTYAFNDSTYANDVVAADGTIKARTKGKTVVNTPKNLAKAELSYDNGALFANLSLNHTGERYYTYENIGGLVEASTIADLSLGYRFEALDTTVQLNITNLMDEEYISTIGSNGFANNDASGTNQTILTGAPRQAFVSVRKKF</sequence>
<evidence type="ECO:0000256" key="11">
    <source>
        <dbReference type="ARBA" id="ARBA00023237"/>
    </source>
</evidence>
<evidence type="ECO:0000313" key="17">
    <source>
        <dbReference type="EMBL" id="EGF92844.1"/>
    </source>
</evidence>
<accession>F4QHV7</accession>
<evidence type="ECO:0000256" key="12">
    <source>
        <dbReference type="PROSITE-ProRule" id="PRU01360"/>
    </source>
</evidence>
<evidence type="ECO:0000259" key="15">
    <source>
        <dbReference type="Pfam" id="PF00593"/>
    </source>
</evidence>
<dbReference type="PANTHER" id="PTHR32552:SF89">
    <property type="entry name" value="CATECHOLATE SIDEROPHORE RECEPTOR FIU"/>
    <property type="match status" value="1"/>
</dbReference>
<evidence type="ECO:0000256" key="3">
    <source>
        <dbReference type="ARBA" id="ARBA00022452"/>
    </source>
</evidence>
<dbReference type="InterPro" id="IPR036942">
    <property type="entry name" value="Beta-barrel_TonB_sf"/>
</dbReference>
<proteinExistence type="inferred from homology"/>
<keyword evidence="9 13" id="KW-0798">TonB box</keyword>
<gene>
    <name evidence="17" type="ORF">ABI_12820</name>
</gene>
<dbReference type="Proteomes" id="UP000006512">
    <property type="component" value="Unassembled WGS sequence"/>
</dbReference>
<keyword evidence="5 12" id="KW-0812">Transmembrane</keyword>
<dbReference type="InterPro" id="IPR000531">
    <property type="entry name" value="Beta-barrel_TonB"/>
</dbReference>
<evidence type="ECO:0000256" key="2">
    <source>
        <dbReference type="ARBA" id="ARBA00022448"/>
    </source>
</evidence>
<dbReference type="InterPro" id="IPR039426">
    <property type="entry name" value="TonB-dep_rcpt-like"/>
</dbReference>
<feature type="domain" description="TonB-dependent receptor-like beta-barrel" evidence="15">
    <location>
        <begin position="255"/>
        <end position="724"/>
    </location>
</feature>
<dbReference type="InterPro" id="IPR012910">
    <property type="entry name" value="Plug_dom"/>
</dbReference>
<name>F4QHV7_9CAUL</name>
<dbReference type="GO" id="GO:0015344">
    <property type="term" value="F:siderophore uptake transmembrane transporter activity"/>
    <property type="evidence" value="ECO:0007669"/>
    <property type="project" value="TreeGrafter"/>
</dbReference>
<dbReference type="PANTHER" id="PTHR32552">
    <property type="entry name" value="FERRICHROME IRON RECEPTOR-RELATED"/>
    <property type="match status" value="1"/>
</dbReference>
<keyword evidence="7" id="KW-0408">Iron</keyword>
<evidence type="ECO:0000256" key="6">
    <source>
        <dbReference type="ARBA" id="ARBA00022729"/>
    </source>
</evidence>
<keyword evidence="6 14" id="KW-0732">Signal</keyword>
<evidence type="ECO:0000313" key="18">
    <source>
        <dbReference type="Proteomes" id="UP000006512"/>
    </source>
</evidence>
<feature type="chain" id="PRO_5003314116" evidence="14">
    <location>
        <begin position="22"/>
        <end position="766"/>
    </location>
</feature>
<keyword evidence="2 12" id="KW-0813">Transport</keyword>
<evidence type="ECO:0000256" key="1">
    <source>
        <dbReference type="ARBA" id="ARBA00004571"/>
    </source>
</evidence>
<keyword evidence="8" id="KW-0406">Ion transport</keyword>
<evidence type="ECO:0000256" key="10">
    <source>
        <dbReference type="ARBA" id="ARBA00023136"/>
    </source>
</evidence>
<keyword evidence="17" id="KW-0675">Receptor</keyword>
<dbReference type="Gene3D" id="2.170.130.10">
    <property type="entry name" value="TonB-dependent receptor, plug domain"/>
    <property type="match status" value="1"/>
</dbReference>
<evidence type="ECO:0000256" key="7">
    <source>
        <dbReference type="ARBA" id="ARBA00023004"/>
    </source>
</evidence>
<evidence type="ECO:0000256" key="4">
    <source>
        <dbReference type="ARBA" id="ARBA00022496"/>
    </source>
</evidence>
<dbReference type="EMBL" id="GL883077">
    <property type="protein sequence ID" value="EGF92844.1"/>
    <property type="molecule type" value="Genomic_DNA"/>
</dbReference>
<dbReference type="Pfam" id="PF07715">
    <property type="entry name" value="Plug"/>
    <property type="match status" value="1"/>
</dbReference>
<dbReference type="SUPFAM" id="SSF56935">
    <property type="entry name" value="Porins"/>
    <property type="match status" value="1"/>
</dbReference>
<keyword evidence="18" id="KW-1185">Reference proteome</keyword>
<evidence type="ECO:0000256" key="14">
    <source>
        <dbReference type="SAM" id="SignalP"/>
    </source>
</evidence>
<feature type="domain" description="TonB-dependent receptor plug" evidence="16">
    <location>
        <begin position="48"/>
        <end position="156"/>
    </location>
</feature>
<evidence type="ECO:0000256" key="13">
    <source>
        <dbReference type="RuleBase" id="RU003357"/>
    </source>
</evidence>
<keyword evidence="4" id="KW-0410">Iron transport</keyword>